<proteinExistence type="predicted"/>
<keyword evidence="4" id="KW-0805">Transcription regulation</keyword>
<gene>
    <name evidence="6" type="ORF">PTTW11_09945</name>
</gene>
<accession>A0A6S6WDD7</accession>
<dbReference type="GO" id="GO:0000209">
    <property type="term" value="P:protein polyubiquitination"/>
    <property type="evidence" value="ECO:0007669"/>
    <property type="project" value="TreeGrafter"/>
</dbReference>
<reference evidence="6" key="1">
    <citation type="submission" date="2021-02" db="EMBL/GenBank/DDBJ databases">
        <authorList>
            <person name="Syme A R."/>
            <person name="Syme A R."/>
            <person name="Moolhuijzen P."/>
        </authorList>
    </citation>
    <scope>NUCLEOTIDE SEQUENCE</scope>
    <source>
        <strain evidence="6">W1-1</strain>
    </source>
</reference>
<dbReference type="Proteomes" id="UP000472372">
    <property type="component" value="Chromosome 10"/>
</dbReference>
<name>A0A6S6WDD7_9PLEO</name>
<evidence type="ECO:0000313" key="6">
    <source>
        <dbReference type="EMBL" id="CAE7209685.1"/>
    </source>
</evidence>
<comment type="catalytic activity">
    <reaction evidence="1">
        <text>S-ubiquitinyl-[E2 ubiquitin-conjugating enzyme]-L-cysteine + [acceptor protein]-L-lysine = [E2 ubiquitin-conjugating enzyme]-L-cysteine + N(6)-ubiquitinyl-[acceptor protein]-L-lysine.</text>
        <dbReference type="EC" id="2.3.2.27"/>
    </reaction>
</comment>
<evidence type="ECO:0000256" key="4">
    <source>
        <dbReference type="ARBA" id="ARBA00023015"/>
    </source>
</evidence>
<dbReference type="PANTHER" id="PTHR46077:SF1">
    <property type="entry name" value="TOP1 BINDING ARGININE_SERINE RICH PROTEIN, E3 UBIQUITIN LIGASE"/>
    <property type="match status" value="1"/>
</dbReference>
<organism evidence="6 7">
    <name type="scientific">Pyrenophora teres f. teres</name>
    <dbReference type="NCBI Taxonomy" id="97479"/>
    <lineage>
        <taxon>Eukaryota</taxon>
        <taxon>Fungi</taxon>
        <taxon>Dikarya</taxon>
        <taxon>Ascomycota</taxon>
        <taxon>Pezizomycotina</taxon>
        <taxon>Dothideomycetes</taxon>
        <taxon>Pleosporomycetidae</taxon>
        <taxon>Pleosporales</taxon>
        <taxon>Pleosporineae</taxon>
        <taxon>Pleosporaceae</taxon>
        <taxon>Pyrenophora</taxon>
    </lineage>
</organism>
<dbReference type="GO" id="GO:0061630">
    <property type="term" value="F:ubiquitin protein ligase activity"/>
    <property type="evidence" value="ECO:0007669"/>
    <property type="project" value="UniProtKB-EC"/>
</dbReference>
<dbReference type="EC" id="2.3.2.27" evidence="2"/>
<evidence type="ECO:0000256" key="2">
    <source>
        <dbReference type="ARBA" id="ARBA00012483"/>
    </source>
</evidence>
<dbReference type="PANTHER" id="PTHR46077">
    <property type="entry name" value="E3 UBIQUITIN-PROTEIN LIGASE TOPORS"/>
    <property type="match status" value="1"/>
</dbReference>
<evidence type="ECO:0000256" key="3">
    <source>
        <dbReference type="ARBA" id="ARBA00022679"/>
    </source>
</evidence>
<dbReference type="GO" id="GO:0006513">
    <property type="term" value="P:protein monoubiquitination"/>
    <property type="evidence" value="ECO:0007669"/>
    <property type="project" value="TreeGrafter"/>
</dbReference>
<keyword evidence="5" id="KW-0804">Transcription</keyword>
<sequence length="163" mass="18262">MTGALRPTTNTMPFRTATLPPMRLTVALISPPLSSPLTGYREDGKAQGRVSEETVFAAQSPDMQSKARTWIRRELRVFTFLHADPADPSPAAATTSSNAEFLLSYIVSILKMVDLKASNGHAENLLTEFLGRDNSKLFLHELNAWLRSPYTKLEDWDHQNQYP</sequence>
<evidence type="ECO:0000313" key="7">
    <source>
        <dbReference type="Proteomes" id="UP000472372"/>
    </source>
</evidence>
<dbReference type="EMBL" id="HG992986">
    <property type="protein sequence ID" value="CAE7209685.1"/>
    <property type="molecule type" value="Genomic_DNA"/>
</dbReference>
<evidence type="ECO:0000256" key="5">
    <source>
        <dbReference type="ARBA" id="ARBA00023163"/>
    </source>
</evidence>
<protein>
    <recommendedName>
        <fullName evidence="2">RING-type E3 ubiquitin transferase</fullName>
        <ecNumber evidence="2">2.3.2.27</ecNumber>
    </recommendedName>
</protein>
<evidence type="ECO:0000256" key="1">
    <source>
        <dbReference type="ARBA" id="ARBA00000900"/>
    </source>
</evidence>
<keyword evidence="3" id="KW-0808">Transferase</keyword>
<dbReference type="AlphaFoldDB" id="A0A6S6WDD7"/>